<evidence type="ECO:0008006" key="4">
    <source>
        <dbReference type="Google" id="ProtNLM"/>
    </source>
</evidence>
<dbReference type="AlphaFoldDB" id="A0A131Y9B5"/>
<proteinExistence type="predicted"/>
<evidence type="ECO:0000256" key="1">
    <source>
        <dbReference type="SAM" id="MobiDB-lite"/>
    </source>
</evidence>
<feature type="region of interest" description="Disordered" evidence="1">
    <location>
        <begin position="75"/>
        <end position="107"/>
    </location>
</feature>
<name>A0A131Y9B5_RHIAP</name>
<accession>A0A131Y9B5</accession>
<evidence type="ECO:0000256" key="2">
    <source>
        <dbReference type="SAM" id="SignalP"/>
    </source>
</evidence>
<feature type="chain" id="PRO_5007284405" description="Secreted protein" evidence="2">
    <location>
        <begin position="17"/>
        <end position="107"/>
    </location>
</feature>
<keyword evidence="2" id="KW-0732">Signal</keyword>
<reference evidence="3" key="1">
    <citation type="journal article" date="2016" name="Ticks Tick Borne Dis.">
        <title>De novo assembly and annotation of the salivary gland transcriptome of Rhipicephalus appendiculatus male and female ticks during blood feeding.</title>
        <authorList>
            <person name="de Castro M.H."/>
            <person name="de Klerk D."/>
            <person name="Pienaar R."/>
            <person name="Latif A.A."/>
            <person name="Rees D.J."/>
            <person name="Mans B.J."/>
        </authorList>
    </citation>
    <scope>NUCLEOTIDE SEQUENCE</scope>
    <source>
        <tissue evidence="3">Salivary glands</tissue>
    </source>
</reference>
<dbReference type="EMBL" id="GEDV01012644">
    <property type="protein sequence ID" value="JAP75913.1"/>
    <property type="molecule type" value="Transcribed_RNA"/>
</dbReference>
<feature type="signal peptide" evidence="2">
    <location>
        <begin position="1"/>
        <end position="16"/>
    </location>
</feature>
<organism evidence="3">
    <name type="scientific">Rhipicephalus appendiculatus</name>
    <name type="common">Brown ear tick</name>
    <dbReference type="NCBI Taxonomy" id="34631"/>
    <lineage>
        <taxon>Eukaryota</taxon>
        <taxon>Metazoa</taxon>
        <taxon>Ecdysozoa</taxon>
        <taxon>Arthropoda</taxon>
        <taxon>Chelicerata</taxon>
        <taxon>Arachnida</taxon>
        <taxon>Acari</taxon>
        <taxon>Parasitiformes</taxon>
        <taxon>Ixodida</taxon>
        <taxon>Ixodoidea</taxon>
        <taxon>Ixodidae</taxon>
        <taxon>Rhipicephalinae</taxon>
        <taxon>Rhipicephalus</taxon>
        <taxon>Rhipicephalus</taxon>
    </lineage>
</organism>
<sequence>MRAVAMFVARGGVALLAVFLQNESWLCKVVCFVHNEEDTTSSERPSRGAVCGRSVRAHFSFGPCVLNHLTPREASHVGSDAESPHMSRAQRGIRPEIGLQAAAPSPR</sequence>
<protein>
    <recommendedName>
        <fullName evidence="4">Secreted protein</fullName>
    </recommendedName>
</protein>
<evidence type="ECO:0000313" key="3">
    <source>
        <dbReference type="EMBL" id="JAP75913.1"/>
    </source>
</evidence>